<evidence type="ECO:0000256" key="7">
    <source>
        <dbReference type="ARBA" id="ARBA00023118"/>
    </source>
</evidence>
<dbReference type="PANTHER" id="PTHR34047:SF7">
    <property type="entry name" value="RNA-DIRECTED DNA POLYMERASE"/>
    <property type="match status" value="1"/>
</dbReference>
<protein>
    <recommendedName>
        <fullName evidence="1">RNA-directed DNA polymerase</fullName>
        <ecNumber evidence="1">2.7.7.49</ecNumber>
    </recommendedName>
</protein>
<dbReference type="InterPro" id="IPR000123">
    <property type="entry name" value="Reverse_transcriptase_msDNA"/>
</dbReference>
<comment type="catalytic activity">
    <reaction evidence="9">
        <text>DNA(n) + a 2'-deoxyribonucleoside 5'-triphosphate = DNA(n+1) + diphosphate</text>
        <dbReference type="Rhea" id="RHEA:22508"/>
        <dbReference type="Rhea" id="RHEA-COMP:17339"/>
        <dbReference type="Rhea" id="RHEA-COMP:17340"/>
        <dbReference type="ChEBI" id="CHEBI:33019"/>
        <dbReference type="ChEBI" id="CHEBI:61560"/>
        <dbReference type="ChEBI" id="CHEBI:173112"/>
        <dbReference type="EC" id="2.7.7.49"/>
    </reaction>
</comment>
<keyword evidence="2" id="KW-0808">Transferase</keyword>
<proteinExistence type="inferred from homology"/>
<evidence type="ECO:0000256" key="3">
    <source>
        <dbReference type="ARBA" id="ARBA00022695"/>
    </source>
</evidence>
<evidence type="ECO:0000256" key="5">
    <source>
        <dbReference type="ARBA" id="ARBA00022842"/>
    </source>
</evidence>
<keyword evidence="4" id="KW-0479">Metal-binding</keyword>
<comment type="caution">
    <text evidence="11">The sequence shown here is derived from an EMBL/GenBank/DDBJ whole genome shotgun (WGS) entry which is preliminary data.</text>
</comment>
<dbReference type="Pfam" id="PF00078">
    <property type="entry name" value="RVT_1"/>
    <property type="match status" value="1"/>
</dbReference>
<evidence type="ECO:0000256" key="4">
    <source>
        <dbReference type="ARBA" id="ARBA00022723"/>
    </source>
</evidence>
<dbReference type="PRINTS" id="PR00866">
    <property type="entry name" value="RNADNAPOLMS"/>
</dbReference>
<dbReference type="PROSITE" id="PS50878">
    <property type="entry name" value="RT_POL"/>
    <property type="match status" value="1"/>
</dbReference>
<evidence type="ECO:0000256" key="6">
    <source>
        <dbReference type="ARBA" id="ARBA00022918"/>
    </source>
</evidence>
<organism evidence="11 12">
    <name type="scientific">Candidatus Anaerotruncus excrementipullorum</name>
    <dbReference type="NCBI Taxonomy" id="2838465"/>
    <lineage>
        <taxon>Bacteria</taxon>
        <taxon>Bacillati</taxon>
        <taxon>Bacillota</taxon>
        <taxon>Clostridia</taxon>
        <taxon>Eubacteriales</taxon>
        <taxon>Oscillospiraceae</taxon>
        <taxon>Anaerotruncus</taxon>
    </lineage>
</organism>
<keyword evidence="7" id="KW-0051">Antiviral defense</keyword>
<dbReference type="SUPFAM" id="SSF56672">
    <property type="entry name" value="DNA/RNA polymerases"/>
    <property type="match status" value="1"/>
</dbReference>
<name>A0A9D1WRE9_9FIRM</name>
<dbReference type="EC" id="2.7.7.49" evidence="1"/>
<evidence type="ECO:0000259" key="10">
    <source>
        <dbReference type="PROSITE" id="PS50878"/>
    </source>
</evidence>
<comment type="similarity">
    <text evidence="8">Belongs to the bacterial reverse transcriptase family.</text>
</comment>
<accession>A0A9D1WRE9</accession>
<dbReference type="Proteomes" id="UP000886800">
    <property type="component" value="Unassembled WGS sequence"/>
</dbReference>
<dbReference type="InterPro" id="IPR051083">
    <property type="entry name" value="GrpII_Intron_Splice-Mob/Def"/>
</dbReference>
<dbReference type="GO" id="GO:0046872">
    <property type="term" value="F:metal ion binding"/>
    <property type="evidence" value="ECO:0007669"/>
    <property type="project" value="UniProtKB-KW"/>
</dbReference>
<evidence type="ECO:0000313" key="12">
    <source>
        <dbReference type="Proteomes" id="UP000886800"/>
    </source>
</evidence>
<dbReference type="GO" id="GO:0051607">
    <property type="term" value="P:defense response to virus"/>
    <property type="evidence" value="ECO:0007669"/>
    <property type="project" value="UniProtKB-KW"/>
</dbReference>
<dbReference type="PANTHER" id="PTHR34047">
    <property type="entry name" value="NUCLEAR INTRON MATURASE 1, MITOCHONDRIAL-RELATED"/>
    <property type="match status" value="1"/>
</dbReference>
<dbReference type="InterPro" id="IPR000477">
    <property type="entry name" value="RT_dom"/>
</dbReference>
<evidence type="ECO:0000256" key="2">
    <source>
        <dbReference type="ARBA" id="ARBA00022679"/>
    </source>
</evidence>
<sequence length="344" mass="39640">MLHTLEAFCAWHYGGGDPLRLARRTRWLMRLARGRRLEGEYRPQEIPKRKGGTRKLLVPSHRLAHLQRGILRLLEAGEVSAAATAYEPGCSLRQNALPHRGARLLVRLDLADFFGSISFQQVFQAVDRALRRSPLVGRHLLDGYDRLQREERVYNQVLSFYFARFCTYRGHLPQGAPTSPHLSNLVFFPLDEALLRYCTRRGITYTRYSDDLAFSGETFSVGELLRFVQRLLAAHGFRLNEGKTVVAGPGQRKRLPGVVVSHKLQADVGLRRQLRQEFYYIGRFGLASHLERTGEQRPPSAYLRRLLGRTGFVLQVNPEDREFQEYLERGKRWLKEQEERAAEG</sequence>
<keyword evidence="3" id="KW-0548">Nucleotidyltransferase</keyword>
<reference evidence="11" key="1">
    <citation type="journal article" date="2021" name="PeerJ">
        <title>Extensive microbial diversity within the chicken gut microbiome revealed by metagenomics and culture.</title>
        <authorList>
            <person name="Gilroy R."/>
            <person name="Ravi A."/>
            <person name="Getino M."/>
            <person name="Pursley I."/>
            <person name="Horton D.L."/>
            <person name="Alikhan N.F."/>
            <person name="Baker D."/>
            <person name="Gharbi K."/>
            <person name="Hall N."/>
            <person name="Watson M."/>
            <person name="Adriaenssens E.M."/>
            <person name="Foster-Nyarko E."/>
            <person name="Jarju S."/>
            <person name="Secka A."/>
            <person name="Antonio M."/>
            <person name="Oren A."/>
            <person name="Chaudhuri R.R."/>
            <person name="La Ragione R."/>
            <person name="Hildebrand F."/>
            <person name="Pallen M.J."/>
        </authorList>
    </citation>
    <scope>NUCLEOTIDE SEQUENCE</scope>
    <source>
        <strain evidence="11">CHK188-5543</strain>
    </source>
</reference>
<evidence type="ECO:0000256" key="9">
    <source>
        <dbReference type="ARBA" id="ARBA00048173"/>
    </source>
</evidence>
<dbReference type="InterPro" id="IPR043502">
    <property type="entry name" value="DNA/RNA_pol_sf"/>
</dbReference>
<feature type="domain" description="Reverse transcriptase" evidence="10">
    <location>
        <begin position="27"/>
        <end position="260"/>
    </location>
</feature>
<dbReference type="GO" id="GO:0003964">
    <property type="term" value="F:RNA-directed DNA polymerase activity"/>
    <property type="evidence" value="ECO:0007669"/>
    <property type="project" value="UniProtKB-KW"/>
</dbReference>
<dbReference type="EMBL" id="DXES01000132">
    <property type="protein sequence ID" value="HIX65813.1"/>
    <property type="molecule type" value="Genomic_DNA"/>
</dbReference>
<evidence type="ECO:0000256" key="1">
    <source>
        <dbReference type="ARBA" id="ARBA00012493"/>
    </source>
</evidence>
<dbReference type="GO" id="GO:0003723">
    <property type="term" value="F:RNA binding"/>
    <property type="evidence" value="ECO:0007669"/>
    <property type="project" value="InterPro"/>
</dbReference>
<keyword evidence="5" id="KW-0460">Magnesium</keyword>
<evidence type="ECO:0000256" key="8">
    <source>
        <dbReference type="ARBA" id="ARBA00034120"/>
    </source>
</evidence>
<evidence type="ECO:0000313" key="11">
    <source>
        <dbReference type="EMBL" id="HIX65813.1"/>
    </source>
</evidence>
<dbReference type="AlphaFoldDB" id="A0A9D1WRE9"/>
<keyword evidence="6 11" id="KW-0695">RNA-directed DNA polymerase</keyword>
<gene>
    <name evidence="11" type="ORF">H9736_06135</name>
</gene>
<reference evidence="11" key="2">
    <citation type="submission" date="2021-04" db="EMBL/GenBank/DDBJ databases">
        <authorList>
            <person name="Gilroy R."/>
        </authorList>
    </citation>
    <scope>NUCLEOTIDE SEQUENCE</scope>
    <source>
        <strain evidence="11">CHK188-5543</strain>
    </source>
</reference>
<dbReference type="CDD" id="cd03487">
    <property type="entry name" value="RT_Bac_retron_II"/>
    <property type="match status" value="1"/>
</dbReference>